<evidence type="ECO:0000313" key="3">
    <source>
        <dbReference type="Proteomes" id="UP000189703"/>
    </source>
</evidence>
<dbReference type="OrthoDB" id="1846188at2759"/>
<dbReference type="OMA" id="YIIANEC"/>
<dbReference type="InterPro" id="IPR004158">
    <property type="entry name" value="DUF247_pln"/>
</dbReference>
<gene>
    <name evidence="4" type="primary">LOC104592673</name>
</gene>
<dbReference type="eggNOG" id="ENOG502QR4P">
    <property type="taxonomic scope" value="Eukaryota"/>
</dbReference>
<keyword evidence="2" id="KW-0472">Membrane</keyword>
<dbReference type="PANTHER" id="PTHR31170:SF18">
    <property type="entry name" value="(WILD MALAYSIAN BANANA) HYPOTHETICAL PROTEIN"/>
    <property type="match status" value="1"/>
</dbReference>
<dbReference type="Proteomes" id="UP000189703">
    <property type="component" value="Unplaced"/>
</dbReference>
<proteinExistence type="predicted"/>
<feature type="transmembrane region" description="Helical" evidence="2">
    <location>
        <begin position="427"/>
        <end position="451"/>
    </location>
</feature>
<sequence length="459" mass="52638">MPTAAAAAAVDDDECRISSKEMEWVVQIKEKVEQMADTSKEMQQWKKRSIYKVPACVTDLNKKAYRPQSVSFGPYHHGEERLKPMEDHKHRALLHFLKRSNKSIHEYVKALQSVVQQLKDCYDSLASDWHQDTNKFLQLMLLDGCFMLEVLRTDQIGTSDDDDDDDYPSNDPIFSRHGTLHFMPYIRRDMLMIENQLPMLVLEKLLAVETGKPIKDEVLNRMIIKFWGPNTPVPKGKCLHVLDAYRKSLLEDESHKKKQKRKSTSAHSNDYESTGEIIRSATELYEAGIRFKKSKTGSLRDITFHGGVLKLPLIVVDDVTESMFLNLMAFERLHVGAGNEITSYIFFMDNIIDNAKDVSLLHSSGIIQNALGSDKGVAKLFNQLSKDVTLDPESGLDVVHKKVHDYCKKRWNEWRANLIHTYFRSPWAILSLIAAIVLMALTIAQTVYTIYPFYHDSNN</sequence>
<dbReference type="RefSeq" id="XP_010250414.1">
    <property type="nucleotide sequence ID" value="XM_010252112.2"/>
</dbReference>
<name>A0A1U7ZQH4_NELNU</name>
<evidence type="ECO:0000313" key="4">
    <source>
        <dbReference type="RefSeq" id="XP_010250414.1"/>
    </source>
</evidence>
<dbReference type="PANTHER" id="PTHR31170">
    <property type="entry name" value="BNAC04G53230D PROTEIN"/>
    <property type="match status" value="1"/>
</dbReference>
<organism evidence="3 4">
    <name type="scientific">Nelumbo nucifera</name>
    <name type="common">Sacred lotus</name>
    <dbReference type="NCBI Taxonomy" id="4432"/>
    <lineage>
        <taxon>Eukaryota</taxon>
        <taxon>Viridiplantae</taxon>
        <taxon>Streptophyta</taxon>
        <taxon>Embryophyta</taxon>
        <taxon>Tracheophyta</taxon>
        <taxon>Spermatophyta</taxon>
        <taxon>Magnoliopsida</taxon>
        <taxon>Proteales</taxon>
        <taxon>Nelumbonaceae</taxon>
        <taxon>Nelumbo</taxon>
    </lineage>
</organism>
<dbReference type="AlphaFoldDB" id="A0A1U7ZQH4"/>
<keyword evidence="3" id="KW-1185">Reference proteome</keyword>
<dbReference type="KEGG" id="nnu:104592673"/>
<accession>A0A1U7ZQH4</accession>
<keyword evidence="2" id="KW-1133">Transmembrane helix</keyword>
<evidence type="ECO:0000256" key="2">
    <source>
        <dbReference type="SAM" id="Phobius"/>
    </source>
</evidence>
<protein>
    <submittedName>
        <fullName evidence="4">UPF0481 protein At3g47200-like</fullName>
    </submittedName>
</protein>
<keyword evidence="2" id="KW-0812">Transmembrane</keyword>
<feature type="region of interest" description="Disordered" evidence="1">
    <location>
        <begin position="253"/>
        <end position="273"/>
    </location>
</feature>
<dbReference type="GeneID" id="104592673"/>
<evidence type="ECO:0000256" key="1">
    <source>
        <dbReference type="SAM" id="MobiDB-lite"/>
    </source>
</evidence>
<dbReference type="Pfam" id="PF03140">
    <property type="entry name" value="DUF247"/>
    <property type="match status" value="1"/>
</dbReference>
<reference evidence="4" key="1">
    <citation type="submission" date="2025-08" db="UniProtKB">
        <authorList>
            <consortium name="RefSeq"/>
        </authorList>
    </citation>
    <scope>IDENTIFICATION</scope>
</reference>